<dbReference type="Pfam" id="PF03780">
    <property type="entry name" value="Asp23"/>
    <property type="match status" value="1"/>
</dbReference>
<evidence type="ECO:0000313" key="3">
    <source>
        <dbReference type="Proteomes" id="UP000886891"/>
    </source>
</evidence>
<dbReference type="AlphaFoldDB" id="A0A9D1SWZ6"/>
<comment type="caution">
    <text evidence="2">The sequence shown here is derived from an EMBL/GenBank/DDBJ whole genome shotgun (WGS) entry which is preliminary data.</text>
</comment>
<accession>A0A9D1SWZ6</accession>
<dbReference type="Proteomes" id="UP000886891">
    <property type="component" value="Unassembled WGS sequence"/>
</dbReference>
<reference evidence="2" key="2">
    <citation type="journal article" date="2021" name="PeerJ">
        <title>Extensive microbial diversity within the chicken gut microbiome revealed by metagenomics and culture.</title>
        <authorList>
            <person name="Gilroy R."/>
            <person name="Ravi A."/>
            <person name="Getino M."/>
            <person name="Pursley I."/>
            <person name="Horton D.L."/>
            <person name="Alikhan N.F."/>
            <person name="Baker D."/>
            <person name="Gharbi K."/>
            <person name="Hall N."/>
            <person name="Watson M."/>
            <person name="Adriaenssens E.M."/>
            <person name="Foster-Nyarko E."/>
            <person name="Jarju S."/>
            <person name="Secka A."/>
            <person name="Antonio M."/>
            <person name="Oren A."/>
            <person name="Chaudhuri R.R."/>
            <person name="La Ragione R."/>
            <person name="Hildebrand F."/>
            <person name="Pallen M.J."/>
        </authorList>
    </citation>
    <scope>NUCLEOTIDE SEQUENCE</scope>
    <source>
        <strain evidence="2">23406</strain>
    </source>
</reference>
<dbReference type="InterPro" id="IPR005531">
    <property type="entry name" value="Asp23"/>
</dbReference>
<name>A0A9D1SWZ6_9FIRM</name>
<evidence type="ECO:0000313" key="2">
    <source>
        <dbReference type="EMBL" id="HIV00143.1"/>
    </source>
</evidence>
<evidence type="ECO:0000256" key="1">
    <source>
        <dbReference type="ARBA" id="ARBA00005721"/>
    </source>
</evidence>
<gene>
    <name evidence="2" type="ORF">IAB14_03390</name>
</gene>
<organism evidence="2 3">
    <name type="scientific">Candidatus Stercoripulliclostridium merdipullorum</name>
    <dbReference type="NCBI Taxonomy" id="2840952"/>
    <lineage>
        <taxon>Bacteria</taxon>
        <taxon>Bacillati</taxon>
        <taxon>Bacillota</taxon>
        <taxon>Clostridia</taxon>
        <taxon>Eubacteriales</taxon>
        <taxon>Candidatus Stercoripulliclostridium</taxon>
    </lineage>
</organism>
<reference evidence="2" key="1">
    <citation type="submission" date="2020-10" db="EMBL/GenBank/DDBJ databases">
        <authorList>
            <person name="Gilroy R."/>
        </authorList>
    </citation>
    <scope>NUCLEOTIDE SEQUENCE</scope>
    <source>
        <strain evidence="2">23406</strain>
    </source>
</reference>
<dbReference type="EMBL" id="DVOH01000023">
    <property type="protein sequence ID" value="HIV00143.1"/>
    <property type="molecule type" value="Genomic_DNA"/>
</dbReference>
<protein>
    <submittedName>
        <fullName evidence="2">Asp23/Gls24 family envelope stress response protein</fullName>
    </submittedName>
</protein>
<proteinExistence type="inferred from homology"/>
<sequence length="114" mass="12912">MQESRPQVIARYSGIIASIANGAIDEIEGIRREEGLVKYKFGLKMLKDRNVHVDIEDDLVIIDMFVDVDFGYSIPEVVCLLQEKIKAEVEAATKFKVKKINVNVANITFSEPRQ</sequence>
<comment type="similarity">
    <text evidence="1">Belongs to the asp23 family.</text>
</comment>
<dbReference type="PANTHER" id="PTHR34297">
    <property type="entry name" value="HYPOTHETICAL CYTOSOLIC PROTEIN-RELATED"/>
    <property type="match status" value="1"/>
</dbReference>